<feature type="domain" description="Methyltransferase type 11" evidence="2">
    <location>
        <begin position="49"/>
        <end position="137"/>
    </location>
</feature>
<evidence type="ECO:0000313" key="4">
    <source>
        <dbReference type="Proteomes" id="UP001595909"/>
    </source>
</evidence>
<dbReference type="InterPro" id="IPR050508">
    <property type="entry name" value="Methyltransf_Superfamily"/>
</dbReference>
<gene>
    <name evidence="3" type="ORF">ACFPEL_12830</name>
</gene>
<dbReference type="EC" id="2.1.1.-" evidence="3"/>
<proteinExistence type="predicted"/>
<dbReference type="GO" id="GO:0008168">
    <property type="term" value="F:methyltransferase activity"/>
    <property type="evidence" value="ECO:0007669"/>
    <property type="project" value="UniProtKB-KW"/>
</dbReference>
<evidence type="ECO:0000256" key="1">
    <source>
        <dbReference type="SAM" id="MobiDB-lite"/>
    </source>
</evidence>
<sequence>MDCDITDGDEDRYAAAATGWATGAARVYGPLATQLVAAAPHPLAGRRVLDAGAGTGLASTALRAVGAHPVAVDRSPAMLAWDADHRPPAVAGALEALPLRDDAVDDTVAAFVLNHVDDPTAALAELARVTRPGGAVLATVAAATTRHRAVRDRIDAVVADAGFVPPPWYAHLTRAQAPLLGDVAAMTAAAESAGLVDVVVTELAADVGVDRPEDLVDYRLGQAHVAAWLAGLPEADRAALRGAAVDAVTPVMAPYHPPVVTLVARTPDGPGPLSAPAPDGQHDPRRRR</sequence>
<name>A0ABV9RIA9_9PSEU</name>
<dbReference type="GO" id="GO:0032259">
    <property type="term" value="P:methylation"/>
    <property type="evidence" value="ECO:0007669"/>
    <property type="project" value="UniProtKB-KW"/>
</dbReference>
<organism evidence="3 4">
    <name type="scientific">Actinomycetospora chibensis</name>
    <dbReference type="NCBI Taxonomy" id="663606"/>
    <lineage>
        <taxon>Bacteria</taxon>
        <taxon>Bacillati</taxon>
        <taxon>Actinomycetota</taxon>
        <taxon>Actinomycetes</taxon>
        <taxon>Pseudonocardiales</taxon>
        <taxon>Pseudonocardiaceae</taxon>
        <taxon>Actinomycetospora</taxon>
    </lineage>
</organism>
<dbReference type="Proteomes" id="UP001595909">
    <property type="component" value="Unassembled WGS sequence"/>
</dbReference>
<dbReference type="InterPro" id="IPR029063">
    <property type="entry name" value="SAM-dependent_MTases_sf"/>
</dbReference>
<comment type="caution">
    <text evidence="3">The sequence shown here is derived from an EMBL/GenBank/DDBJ whole genome shotgun (WGS) entry which is preliminary data.</text>
</comment>
<keyword evidence="4" id="KW-1185">Reference proteome</keyword>
<evidence type="ECO:0000259" key="2">
    <source>
        <dbReference type="Pfam" id="PF08241"/>
    </source>
</evidence>
<accession>A0ABV9RIA9</accession>
<dbReference type="Gene3D" id="3.40.50.150">
    <property type="entry name" value="Vaccinia Virus protein VP39"/>
    <property type="match status" value="1"/>
</dbReference>
<keyword evidence="3" id="KW-0808">Transferase</keyword>
<evidence type="ECO:0000313" key="3">
    <source>
        <dbReference type="EMBL" id="MFC4833289.1"/>
    </source>
</evidence>
<protein>
    <submittedName>
        <fullName evidence="3">Class I SAM-dependent methyltransferase</fullName>
        <ecNumber evidence="3">2.1.1.-</ecNumber>
    </submittedName>
</protein>
<dbReference type="CDD" id="cd02440">
    <property type="entry name" value="AdoMet_MTases"/>
    <property type="match status" value="1"/>
</dbReference>
<feature type="region of interest" description="Disordered" evidence="1">
    <location>
        <begin position="263"/>
        <end position="288"/>
    </location>
</feature>
<keyword evidence="3" id="KW-0489">Methyltransferase</keyword>
<dbReference type="SUPFAM" id="SSF53335">
    <property type="entry name" value="S-adenosyl-L-methionine-dependent methyltransferases"/>
    <property type="match status" value="1"/>
</dbReference>
<dbReference type="InterPro" id="IPR013216">
    <property type="entry name" value="Methyltransf_11"/>
</dbReference>
<dbReference type="Pfam" id="PF08241">
    <property type="entry name" value="Methyltransf_11"/>
    <property type="match status" value="1"/>
</dbReference>
<reference evidence="4" key="1">
    <citation type="journal article" date="2019" name="Int. J. Syst. Evol. Microbiol.">
        <title>The Global Catalogue of Microorganisms (GCM) 10K type strain sequencing project: providing services to taxonomists for standard genome sequencing and annotation.</title>
        <authorList>
            <consortium name="The Broad Institute Genomics Platform"/>
            <consortium name="The Broad Institute Genome Sequencing Center for Infectious Disease"/>
            <person name="Wu L."/>
            <person name="Ma J."/>
        </authorList>
    </citation>
    <scope>NUCLEOTIDE SEQUENCE [LARGE SCALE GENOMIC DNA]</scope>
    <source>
        <strain evidence="4">CCUG 50347</strain>
    </source>
</reference>
<dbReference type="EMBL" id="JBHSIM010000025">
    <property type="protein sequence ID" value="MFC4833289.1"/>
    <property type="molecule type" value="Genomic_DNA"/>
</dbReference>
<dbReference type="RefSeq" id="WP_274188503.1">
    <property type="nucleotide sequence ID" value="NZ_BAABHN010000025.1"/>
</dbReference>
<dbReference type="PANTHER" id="PTHR42912">
    <property type="entry name" value="METHYLTRANSFERASE"/>
    <property type="match status" value="1"/>
</dbReference>